<evidence type="ECO:0000313" key="3">
    <source>
        <dbReference type="Proteomes" id="UP000012149"/>
    </source>
</evidence>
<name>M6VV30_9LEPT</name>
<accession>M6VV30</accession>
<reference evidence="2 3" key="1">
    <citation type="submission" date="2013-01" db="EMBL/GenBank/DDBJ databases">
        <authorList>
            <person name="Harkins D.M."/>
            <person name="Durkin A.S."/>
            <person name="Brinkac L.M."/>
            <person name="Haft D.H."/>
            <person name="Selengut J.D."/>
            <person name="Sanka R."/>
            <person name="DePew J."/>
            <person name="Purushe J."/>
            <person name="Matthias M.A."/>
            <person name="Vinetz J.M."/>
            <person name="Sutton G.G."/>
            <person name="Nierman W.C."/>
            <person name="Fouts D.E."/>
        </authorList>
    </citation>
    <scope>NUCLEOTIDE SEQUENCE [LARGE SCALE GENOMIC DNA]</scope>
    <source>
        <strain evidence="2 3">CBC1416</strain>
    </source>
</reference>
<protein>
    <submittedName>
        <fullName evidence="2">Uncharacterized protein</fullName>
    </submittedName>
</protein>
<dbReference type="AlphaFoldDB" id="M6VV30"/>
<dbReference type="EMBL" id="AKWE02000054">
    <property type="protein sequence ID" value="EMO58971.1"/>
    <property type="molecule type" value="Genomic_DNA"/>
</dbReference>
<proteinExistence type="predicted"/>
<feature type="region of interest" description="Disordered" evidence="1">
    <location>
        <begin position="1"/>
        <end position="33"/>
    </location>
</feature>
<gene>
    <name evidence="2" type="ORF">LEP1GSC161_2017</name>
</gene>
<comment type="caution">
    <text evidence="2">The sequence shown here is derived from an EMBL/GenBank/DDBJ whole genome shotgun (WGS) entry which is preliminary data.</text>
</comment>
<evidence type="ECO:0000256" key="1">
    <source>
        <dbReference type="SAM" id="MobiDB-lite"/>
    </source>
</evidence>
<evidence type="ECO:0000313" key="2">
    <source>
        <dbReference type="EMBL" id="EMO58971.1"/>
    </source>
</evidence>
<organism evidence="2 3">
    <name type="scientific">Leptospira santarosai str. CBC1416</name>
    <dbReference type="NCBI Taxonomy" id="1193059"/>
    <lineage>
        <taxon>Bacteria</taxon>
        <taxon>Pseudomonadati</taxon>
        <taxon>Spirochaetota</taxon>
        <taxon>Spirochaetia</taxon>
        <taxon>Leptospirales</taxon>
        <taxon>Leptospiraceae</taxon>
        <taxon>Leptospira</taxon>
    </lineage>
</organism>
<dbReference type="Proteomes" id="UP000012149">
    <property type="component" value="Unassembled WGS sequence"/>
</dbReference>
<sequence>MNENRLKNIKKAQRLAEDWRNSRNSKNPKFSRGVDTAGTFKAFCLRAF</sequence>